<dbReference type="SUPFAM" id="SSF50341">
    <property type="entry name" value="CheW-like"/>
    <property type="match status" value="1"/>
</dbReference>
<dbReference type="Pfam" id="PF01584">
    <property type="entry name" value="CheW"/>
    <property type="match status" value="1"/>
</dbReference>
<dbReference type="InterPro" id="IPR011006">
    <property type="entry name" value="CheY-like_superfamily"/>
</dbReference>
<dbReference type="PANTHER" id="PTHR47233">
    <property type="entry name" value="CHEMOTAXIS PROTEIN CHEV"/>
    <property type="match status" value="1"/>
</dbReference>
<dbReference type="EMBL" id="JRPJ02000008">
    <property type="protein sequence ID" value="TLE11185.1"/>
    <property type="molecule type" value="Genomic_DNA"/>
</dbReference>
<evidence type="ECO:0000259" key="2">
    <source>
        <dbReference type="PROSITE" id="PS50110"/>
    </source>
</evidence>
<evidence type="ECO:0000256" key="1">
    <source>
        <dbReference type="PROSITE-ProRule" id="PRU00169"/>
    </source>
</evidence>
<dbReference type="GO" id="GO:0000160">
    <property type="term" value="P:phosphorelay signal transduction system"/>
    <property type="evidence" value="ECO:0007669"/>
    <property type="project" value="InterPro"/>
</dbReference>
<dbReference type="Gene3D" id="2.40.50.180">
    <property type="entry name" value="CheA-289, Domain 4"/>
    <property type="match status" value="1"/>
</dbReference>
<dbReference type="InterPro" id="IPR036061">
    <property type="entry name" value="CheW-like_dom_sf"/>
</dbReference>
<dbReference type="GO" id="GO:0006935">
    <property type="term" value="P:chemotaxis"/>
    <property type="evidence" value="ECO:0007669"/>
    <property type="project" value="InterPro"/>
</dbReference>
<feature type="domain" description="Response regulatory" evidence="2">
    <location>
        <begin position="196"/>
        <end position="316"/>
    </location>
</feature>
<evidence type="ECO:0000259" key="3">
    <source>
        <dbReference type="PROSITE" id="PS50851"/>
    </source>
</evidence>
<reference evidence="4 5" key="1">
    <citation type="journal article" date="2014" name="Genome Announc.">
        <title>Draft genome sequences of eight enterohepatic helicobacter species isolated from both laboratory and wild rodents.</title>
        <authorList>
            <person name="Sheh A."/>
            <person name="Shen Z."/>
            <person name="Fox J.G."/>
        </authorList>
    </citation>
    <scope>NUCLEOTIDE SEQUENCE [LARGE SCALE GENOMIC DNA]</scope>
    <source>
        <strain evidence="4 5">ATCC 49320</strain>
    </source>
</reference>
<evidence type="ECO:0000313" key="4">
    <source>
        <dbReference type="EMBL" id="TLE11185.1"/>
    </source>
</evidence>
<dbReference type="InterPro" id="IPR024181">
    <property type="entry name" value="Chemotax_regulator_CheV"/>
</dbReference>
<protein>
    <submittedName>
        <fullName evidence="4">Chemotaxis signal transduction protein CheV</fullName>
    </submittedName>
</protein>
<dbReference type="Gene3D" id="2.30.30.40">
    <property type="entry name" value="SH3 Domains"/>
    <property type="match status" value="1"/>
</dbReference>
<dbReference type="RefSeq" id="WP_034580484.1">
    <property type="nucleotide sequence ID" value="NZ_CAMCCI010000138.1"/>
</dbReference>
<comment type="caution">
    <text evidence="4">The sequence shown here is derived from an EMBL/GenBank/DDBJ whole genome shotgun (WGS) entry which is preliminary data.</text>
</comment>
<evidence type="ECO:0000313" key="5">
    <source>
        <dbReference type="Proteomes" id="UP000029857"/>
    </source>
</evidence>
<dbReference type="PROSITE" id="PS50110">
    <property type="entry name" value="RESPONSE_REGULATORY"/>
    <property type="match status" value="1"/>
</dbReference>
<dbReference type="InterPro" id="IPR002545">
    <property type="entry name" value="CheW-lke_dom"/>
</dbReference>
<dbReference type="SUPFAM" id="SSF52172">
    <property type="entry name" value="CheY-like"/>
    <property type="match status" value="1"/>
</dbReference>
<sequence length="321" mass="36275">MISNIDKTTSLHLNNEAQFLCFTLEDTENEQDIQLYAMNVFKIREIIYYDGELTETAGENEGIVLGFLTVRGESIPLVDMRRWLYFNAQDPKRDLKEYSIQSQKNLVILCNFSQCTVGLRILSVKRIIQRSWDSVIVGSEYGFDGNNKITATTKFDDGAVVQIMDVERMVVDAFPSVEMSHELQLEGLRAIESDKVVLLAEDSKPAQKSLQIIMEKLQLRYFTFPNGKALLEYLYTPGVAKTVGAVITDLEMPLISGFEVLKHIREHEDTKTMPVIVNSSMSNDSNIEKAQSLKANAFITKSNPAEIEDALREALEMQIGL</sequence>
<organism evidence="4 5">
    <name type="scientific">Helicobacter bilis</name>
    <dbReference type="NCBI Taxonomy" id="37372"/>
    <lineage>
        <taxon>Bacteria</taxon>
        <taxon>Pseudomonadati</taxon>
        <taxon>Campylobacterota</taxon>
        <taxon>Epsilonproteobacteria</taxon>
        <taxon>Campylobacterales</taxon>
        <taxon>Helicobacteraceae</taxon>
        <taxon>Helicobacter</taxon>
    </lineage>
</organism>
<dbReference type="Gene3D" id="3.40.50.2300">
    <property type="match status" value="1"/>
</dbReference>
<dbReference type="PIRSF" id="PIRSF002867">
    <property type="entry name" value="CheV"/>
    <property type="match status" value="1"/>
</dbReference>
<dbReference type="SMART" id="SM00260">
    <property type="entry name" value="CheW"/>
    <property type="match status" value="1"/>
</dbReference>
<feature type="modified residue" description="4-aspartylphosphate" evidence="1">
    <location>
        <position position="249"/>
    </location>
</feature>
<dbReference type="Pfam" id="PF00072">
    <property type="entry name" value="Response_reg"/>
    <property type="match status" value="1"/>
</dbReference>
<accession>A0A4V6YSP4</accession>
<dbReference type="SMART" id="SM00448">
    <property type="entry name" value="REC"/>
    <property type="match status" value="1"/>
</dbReference>
<keyword evidence="1" id="KW-0597">Phosphoprotein</keyword>
<dbReference type="CDD" id="cd00588">
    <property type="entry name" value="CheW_like"/>
    <property type="match status" value="1"/>
</dbReference>
<gene>
    <name evidence="4" type="ORF">LS79_003500</name>
</gene>
<name>A0A4V6YSP4_9HELI</name>
<dbReference type="AlphaFoldDB" id="A0A4V6YSP4"/>
<dbReference type="PROSITE" id="PS50851">
    <property type="entry name" value="CHEW"/>
    <property type="match status" value="1"/>
</dbReference>
<proteinExistence type="predicted"/>
<dbReference type="Proteomes" id="UP000029857">
    <property type="component" value="Unassembled WGS sequence"/>
</dbReference>
<feature type="domain" description="CheW-like" evidence="3">
    <location>
        <begin position="16"/>
        <end position="175"/>
    </location>
</feature>
<dbReference type="PANTHER" id="PTHR47233:SF3">
    <property type="entry name" value="CHEMOTAXIS PROTEIN CHEV"/>
    <property type="match status" value="1"/>
</dbReference>
<dbReference type="InterPro" id="IPR001789">
    <property type="entry name" value="Sig_transdc_resp-reg_receiver"/>
</dbReference>